<protein>
    <recommendedName>
        <fullName evidence="6">LITAF domain-containing protein</fullName>
    </recommendedName>
</protein>
<dbReference type="EMBL" id="OZ075113">
    <property type="protein sequence ID" value="CAL5021791.1"/>
    <property type="molecule type" value="Genomic_DNA"/>
</dbReference>
<dbReference type="GO" id="GO:0046872">
    <property type="term" value="F:metal ion binding"/>
    <property type="evidence" value="ECO:0007669"/>
    <property type="project" value="UniProtKB-KW"/>
</dbReference>
<dbReference type="GO" id="GO:0016020">
    <property type="term" value="C:membrane"/>
    <property type="evidence" value="ECO:0007669"/>
    <property type="project" value="UniProtKB-SubCell"/>
</dbReference>
<name>A0ABC9CKY1_9POAL</name>
<evidence type="ECO:0000259" key="6">
    <source>
        <dbReference type="PROSITE" id="PS51837"/>
    </source>
</evidence>
<evidence type="ECO:0000256" key="1">
    <source>
        <dbReference type="ARBA" id="ARBA00004170"/>
    </source>
</evidence>
<accession>A0ABC9CKY1</accession>
<organism evidence="7 8">
    <name type="scientific">Urochloa decumbens</name>
    <dbReference type="NCBI Taxonomy" id="240449"/>
    <lineage>
        <taxon>Eukaryota</taxon>
        <taxon>Viridiplantae</taxon>
        <taxon>Streptophyta</taxon>
        <taxon>Embryophyta</taxon>
        <taxon>Tracheophyta</taxon>
        <taxon>Spermatophyta</taxon>
        <taxon>Magnoliopsida</taxon>
        <taxon>Liliopsida</taxon>
        <taxon>Poales</taxon>
        <taxon>Poaceae</taxon>
        <taxon>PACMAD clade</taxon>
        <taxon>Panicoideae</taxon>
        <taxon>Panicodae</taxon>
        <taxon>Paniceae</taxon>
        <taxon>Melinidinae</taxon>
        <taxon>Urochloa</taxon>
    </lineage>
</organism>
<comment type="subcellular location">
    <subcellularLocation>
        <location evidence="1">Membrane</location>
        <topology evidence="1">Peripheral membrane protein</topology>
    </subcellularLocation>
</comment>
<evidence type="ECO:0000256" key="4">
    <source>
        <dbReference type="ARBA" id="ARBA00022833"/>
    </source>
</evidence>
<dbReference type="InterPro" id="IPR006629">
    <property type="entry name" value="LITAF"/>
</dbReference>
<comment type="similarity">
    <text evidence="2">Belongs to the CDIP1/LITAF family.</text>
</comment>
<gene>
    <name evidence="7" type="ORF">URODEC1_LOCUS76184</name>
</gene>
<dbReference type="PANTHER" id="PTHR23292">
    <property type="entry name" value="LIPOPOLYSACCHARIDE-INDUCED TUMOR NECROSIS FACTOR-ALPHA FACTOR"/>
    <property type="match status" value="1"/>
</dbReference>
<keyword evidence="5" id="KW-0472">Membrane</keyword>
<evidence type="ECO:0000313" key="7">
    <source>
        <dbReference type="EMBL" id="CAL5021791.1"/>
    </source>
</evidence>
<dbReference type="Pfam" id="PF10601">
    <property type="entry name" value="zf-LITAF-like"/>
    <property type="match status" value="1"/>
</dbReference>
<reference evidence="7 8" key="2">
    <citation type="submission" date="2024-10" db="EMBL/GenBank/DDBJ databases">
        <authorList>
            <person name="Ryan C."/>
        </authorList>
    </citation>
    <scope>NUCLEOTIDE SEQUENCE [LARGE SCALE GENOMIC DNA]</scope>
</reference>
<keyword evidence="3" id="KW-0479">Metal-binding</keyword>
<dbReference type="Proteomes" id="UP001497457">
    <property type="component" value="Chromosome 3rd"/>
</dbReference>
<feature type="domain" description="LITAF" evidence="6">
    <location>
        <begin position="52"/>
        <end position="132"/>
    </location>
</feature>
<keyword evidence="8" id="KW-1185">Reference proteome</keyword>
<evidence type="ECO:0000256" key="5">
    <source>
        <dbReference type="ARBA" id="ARBA00023136"/>
    </source>
</evidence>
<reference evidence="8" key="1">
    <citation type="submission" date="2024-06" db="EMBL/GenBank/DDBJ databases">
        <authorList>
            <person name="Ryan C."/>
        </authorList>
    </citation>
    <scope>NUCLEOTIDE SEQUENCE [LARGE SCALE GENOMIC DNA]</scope>
</reference>
<evidence type="ECO:0000256" key="2">
    <source>
        <dbReference type="ARBA" id="ARBA00005975"/>
    </source>
</evidence>
<dbReference type="SMART" id="SM00714">
    <property type="entry name" value="LITAF"/>
    <property type="match status" value="1"/>
</dbReference>
<sequence>MATKDAAATGSEPAIGIPYHPAAGAQGHYYYAPPPNPYAAGMPPVNAIYAGAPKGVPLQQTMFRDTPAPFHCQACGQAAVSTVRSKPSLASVVACMMPFMLGVCFLCPSMDCLWHKYHYCPSCGEKVRPHHTHHALFSLDNFAPRVVHPSSAGLRRWASSGSPTRALWSMRRGGPSQASLSLRSAARLRLRTHTLLSYHYLQMRQCVAVCVDCIYIESCYLLHAVYPNILYLNCRCSRLCYVRTERFVSVGS</sequence>
<dbReference type="AlphaFoldDB" id="A0ABC9CKY1"/>
<evidence type="ECO:0000256" key="3">
    <source>
        <dbReference type="ARBA" id="ARBA00022723"/>
    </source>
</evidence>
<dbReference type="InterPro" id="IPR037519">
    <property type="entry name" value="LITAF_fam"/>
</dbReference>
<proteinExistence type="inferred from homology"/>
<dbReference type="PROSITE" id="PS51837">
    <property type="entry name" value="LITAF"/>
    <property type="match status" value="1"/>
</dbReference>
<evidence type="ECO:0000313" key="8">
    <source>
        <dbReference type="Proteomes" id="UP001497457"/>
    </source>
</evidence>
<dbReference type="PANTHER" id="PTHR23292:SF6">
    <property type="entry name" value="FI16602P1-RELATED"/>
    <property type="match status" value="1"/>
</dbReference>
<keyword evidence="4" id="KW-0862">Zinc</keyword>